<evidence type="ECO:0000256" key="3">
    <source>
        <dbReference type="ARBA" id="ARBA00022723"/>
    </source>
</evidence>
<protein>
    <recommendedName>
        <fullName evidence="10">Cytochrome P450</fullName>
    </recommendedName>
</protein>
<keyword evidence="2 7" id="KW-0349">Heme</keyword>
<dbReference type="InterPro" id="IPR017972">
    <property type="entry name" value="Cyt_P450_CS"/>
</dbReference>
<evidence type="ECO:0000256" key="7">
    <source>
        <dbReference type="RuleBase" id="RU000461"/>
    </source>
</evidence>
<dbReference type="FunFam" id="1.10.630.10:FF:000018">
    <property type="entry name" value="Cytochrome P450 monooxygenase"/>
    <property type="match status" value="1"/>
</dbReference>
<evidence type="ECO:0008006" key="10">
    <source>
        <dbReference type="Google" id="ProtNLM"/>
    </source>
</evidence>
<dbReference type="AlphaFoldDB" id="A0A917UK04"/>
<organism evidence="8 9">
    <name type="scientific">Streptomyces lacrimifluminis</name>
    <dbReference type="NCBI Taxonomy" id="1500077"/>
    <lineage>
        <taxon>Bacteria</taxon>
        <taxon>Bacillati</taxon>
        <taxon>Actinomycetota</taxon>
        <taxon>Actinomycetes</taxon>
        <taxon>Kitasatosporales</taxon>
        <taxon>Streptomycetaceae</taxon>
        <taxon>Streptomyces</taxon>
    </lineage>
</organism>
<dbReference type="GO" id="GO:0004497">
    <property type="term" value="F:monooxygenase activity"/>
    <property type="evidence" value="ECO:0007669"/>
    <property type="project" value="UniProtKB-KW"/>
</dbReference>
<reference evidence="8" key="1">
    <citation type="journal article" date="2014" name="Int. J. Syst. Evol. Microbiol.">
        <title>Complete genome sequence of Corynebacterium casei LMG S-19264T (=DSM 44701T), isolated from a smear-ripened cheese.</title>
        <authorList>
            <consortium name="US DOE Joint Genome Institute (JGI-PGF)"/>
            <person name="Walter F."/>
            <person name="Albersmeier A."/>
            <person name="Kalinowski J."/>
            <person name="Ruckert C."/>
        </authorList>
    </citation>
    <scope>NUCLEOTIDE SEQUENCE</scope>
    <source>
        <strain evidence="8">CGMCC 4.7272</strain>
    </source>
</reference>
<sequence>MERMGPSVDLVETYALPIPSLVICELLGVPYGKREEFQSRTASLLKVGGTTEEYGAAVQGVLDIVHELARHKRAHPADDILSELAQDEELSLEEAAFLGLGLLVAGHETTANMIALSTFALLQHPDQLALLREDPAGRIDNAVEELLRYLTVPQFGGERAALQDVEVRGRQIKKGDVVIPALMTANRDPERFEDPHTLDIGRSATSHLAFGFGVRQCVGQQLARVEMRIAIPALLERFPTLRLGAPADEIEMRTNSFVYGVAALPVAW</sequence>
<keyword evidence="3 7" id="KW-0479">Metal-binding</keyword>
<comment type="similarity">
    <text evidence="1 7">Belongs to the cytochrome P450 family.</text>
</comment>
<gene>
    <name evidence="8" type="ORF">GCM10012282_70410</name>
</gene>
<comment type="caution">
    <text evidence="8">The sequence shown here is derived from an EMBL/GenBank/DDBJ whole genome shotgun (WGS) entry which is preliminary data.</text>
</comment>
<dbReference type="Pfam" id="PF00067">
    <property type="entry name" value="p450"/>
    <property type="match status" value="1"/>
</dbReference>
<evidence type="ECO:0000256" key="4">
    <source>
        <dbReference type="ARBA" id="ARBA00023002"/>
    </source>
</evidence>
<dbReference type="GO" id="GO:0005506">
    <property type="term" value="F:iron ion binding"/>
    <property type="evidence" value="ECO:0007669"/>
    <property type="project" value="InterPro"/>
</dbReference>
<dbReference type="InterPro" id="IPR002397">
    <property type="entry name" value="Cyt_P450_B"/>
</dbReference>
<evidence type="ECO:0000256" key="6">
    <source>
        <dbReference type="ARBA" id="ARBA00023033"/>
    </source>
</evidence>
<proteinExistence type="inferred from homology"/>
<keyword evidence="4 7" id="KW-0560">Oxidoreductase</keyword>
<keyword evidence="9" id="KW-1185">Reference proteome</keyword>
<dbReference type="EMBL" id="BMMU01000035">
    <property type="protein sequence ID" value="GGJ63080.1"/>
    <property type="molecule type" value="Genomic_DNA"/>
</dbReference>
<dbReference type="PROSITE" id="PS00086">
    <property type="entry name" value="CYTOCHROME_P450"/>
    <property type="match status" value="1"/>
</dbReference>
<accession>A0A917UK04</accession>
<keyword evidence="6 7" id="KW-0503">Monooxygenase</keyword>
<dbReference type="GO" id="GO:0016705">
    <property type="term" value="F:oxidoreductase activity, acting on paired donors, with incorporation or reduction of molecular oxygen"/>
    <property type="evidence" value="ECO:0007669"/>
    <property type="project" value="InterPro"/>
</dbReference>
<dbReference type="InterPro" id="IPR036396">
    <property type="entry name" value="Cyt_P450_sf"/>
</dbReference>
<dbReference type="InterPro" id="IPR001128">
    <property type="entry name" value="Cyt_P450"/>
</dbReference>
<keyword evidence="5 7" id="KW-0408">Iron</keyword>
<evidence type="ECO:0000313" key="8">
    <source>
        <dbReference type="EMBL" id="GGJ63080.1"/>
    </source>
</evidence>
<dbReference type="CDD" id="cd11030">
    <property type="entry name" value="CYP105-like"/>
    <property type="match status" value="1"/>
</dbReference>
<name>A0A917UK04_9ACTN</name>
<evidence type="ECO:0000313" key="9">
    <source>
        <dbReference type="Proteomes" id="UP000625682"/>
    </source>
</evidence>
<dbReference type="Gene3D" id="1.10.630.10">
    <property type="entry name" value="Cytochrome P450"/>
    <property type="match status" value="1"/>
</dbReference>
<evidence type="ECO:0000256" key="1">
    <source>
        <dbReference type="ARBA" id="ARBA00010617"/>
    </source>
</evidence>
<evidence type="ECO:0000256" key="2">
    <source>
        <dbReference type="ARBA" id="ARBA00022617"/>
    </source>
</evidence>
<dbReference type="PANTHER" id="PTHR46696">
    <property type="entry name" value="P450, PUTATIVE (EUROFUNG)-RELATED"/>
    <property type="match status" value="1"/>
</dbReference>
<dbReference type="SUPFAM" id="SSF48264">
    <property type="entry name" value="Cytochrome P450"/>
    <property type="match status" value="1"/>
</dbReference>
<reference evidence="8" key="2">
    <citation type="submission" date="2020-09" db="EMBL/GenBank/DDBJ databases">
        <authorList>
            <person name="Sun Q."/>
            <person name="Zhou Y."/>
        </authorList>
    </citation>
    <scope>NUCLEOTIDE SEQUENCE</scope>
    <source>
        <strain evidence="8">CGMCC 4.7272</strain>
    </source>
</reference>
<dbReference type="PRINTS" id="PR00385">
    <property type="entry name" value="P450"/>
</dbReference>
<dbReference type="PANTHER" id="PTHR46696:SF1">
    <property type="entry name" value="CYTOCHROME P450 YJIB-RELATED"/>
    <property type="match status" value="1"/>
</dbReference>
<evidence type="ECO:0000256" key="5">
    <source>
        <dbReference type="ARBA" id="ARBA00023004"/>
    </source>
</evidence>
<dbReference type="GO" id="GO:0020037">
    <property type="term" value="F:heme binding"/>
    <property type="evidence" value="ECO:0007669"/>
    <property type="project" value="InterPro"/>
</dbReference>
<dbReference type="Proteomes" id="UP000625682">
    <property type="component" value="Unassembled WGS sequence"/>
</dbReference>
<dbReference type="PRINTS" id="PR00359">
    <property type="entry name" value="BP450"/>
</dbReference>